<keyword evidence="11" id="KW-0966">Cell projection</keyword>
<feature type="transmembrane region" description="Helical" evidence="10">
    <location>
        <begin position="19"/>
        <end position="42"/>
    </location>
</feature>
<comment type="caution">
    <text evidence="11">The sequence shown here is derived from an EMBL/GenBank/DDBJ whole genome shotgun (WGS) entry which is preliminary data.</text>
</comment>
<dbReference type="AlphaFoldDB" id="M7CUM0"/>
<evidence type="ECO:0000313" key="11">
    <source>
        <dbReference type="EMBL" id="EMP55870.1"/>
    </source>
</evidence>
<dbReference type="Proteomes" id="UP000011960">
    <property type="component" value="Unassembled WGS sequence"/>
</dbReference>
<gene>
    <name evidence="11" type="ORF">MSNKSG1_08363</name>
</gene>
<keyword evidence="9 10" id="KW-0472">Membrane</keyword>
<dbReference type="GO" id="GO:0071978">
    <property type="term" value="P:bacterial-type flagellum-dependent swarming motility"/>
    <property type="evidence" value="ECO:0007669"/>
    <property type="project" value="TreeGrafter"/>
</dbReference>
<dbReference type="STRING" id="1288826.MSNKSG1_08363"/>
<accession>M7CUM0</accession>
<keyword evidence="11" id="KW-0282">Flagellum</keyword>
<dbReference type="PATRIC" id="fig|1288826.3.peg.1638"/>
<keyword evidence="5 10" id="KW-0145">Chemotaxis</keyword>
<keyword evidence="8 10" id="KW-1133">Transmembrane helix</keyword>
<evidence type="ECO:0000256" key="10">
    <source>
        <dbReference type="RuleBase" id="RU364125"/>
    </source>
</evidence>
<reference evidence="11 12" key="1">
    <citation type="journal article" date="2013" name="Genome Announc.">
        <title>Genome Sequence of Hydrothermal Arsenic-Respiring Bacterium Marinobacter santoriniensis NKSG1T.</title>
        <authorList>
            <person name="Handley K.M."/>
            <person name="Upton M."/>
            <person name="Beatson S.A."/>
            <person name="Hery M."/>
            <person name="Lloyd J.R."/>
        </authorList>
    </citation>
    <scope>NUCLEOTIDE SEQUENCE [LARGE SCALE GENOMIC DNA]</scope>
    <source>
        <strain evidence="11 12">NKSG1</strain>
    </source>
</reference>
<evidence type="ECO:0000256" key="2">
    <source>
        <dbReference type="ARBA" id="ARBA00004162"/>
    </source>
</evidence>
<dbReference type="PANTHER" id="PTHR35091:SF2">
    <property type="entry name" value="FLAGELLAR PROTEIN FLIL"/>
    <property type="match status" value="1"/>
</dbReference>
<name>M7CUM0_9GAMM</name>
<comment type="similarity">
    <text evidence="3 10">Belongs to the FliL family.</text>
</comment>
<evidence type="ECO:0000256" key="7">
    <source>
        <dbReference type="ARBA" id="ARBA00022779"/>
    </source>
</evidence>
<dbReference type="Pfam" id="PF03748">
    <property type="entry name" value="FliL"/>
    <property type="match status" value="1"/>
</dbReference>
<keyword evidence="4" id="KW-1003">Cell membrane</keyword>
<dbReference type="InterPro" id="IPR005503">
    <property type="entry name" value="FliL"/>
</dbReference>
<keyword evidence="12" id="KW-1185">Reference proteome</keyword>
<evidence type="ECO:0000313" key="12">
    <source>
        <dbReference type="Proteomes" id="UP000011960"/>
    </source>
</evidence>
<evidence type="ECO:0000256" key="3">
    <source>
        <dbReference type="ARBA" id="ARBA00008281"/>
    </source>
</evidence>
<dbReference type="RefSeq" id="WP_008938815.1">
    <property type="nucleotide sequence ID" value="NZ_APAT01000015.1"/>
</dbReference>
<dbReference type="OrthoDB" id="5616092at2"/>
<evidence type="ECO:0000256" key="5">
    <source>
        <dbReference type="ARBA" id="ARBA00022500"/>
    </source>
</evidence>
<organism evidence="11 12">
    <name type="scientific">Marinobacter santoriniensis NKSG1</name>
    <dbReference type="NCBI Taxonomy" id="1288826"/>
    <lineage>
        <taxon>Bacteria</taxon>
        <taxon>Pseudomonadati</taxon>
        <taxon>Pseudomonadota</taxon>
        <taxon>Gammaproteobacteria</taxon>
        <taxon>Pseudomonadales</taxon>
        <taxon>Marinobacteraceae</taxon>
        <taxon>Marinobacter</taxon>
    </lineage>
</organism>
<comment type="function">
    <text evidence="1 10">Controls the rotational direction of flagella during chemotaxis.</text>
</comment>
<dbReference type="GO" id="GO:0009425">
    <property type="term" value="C:bacterial-type flagellum basal body"/>
    <property type="evidence" value="ECO:0007669"/>
    <property type="project" value="InterPro"/>
</dbReference>
<protein>
    <recommendedName>
        <fullName evidence="10">Flagellar protein FliL</fullName>
    </recommendedName>
</protein>
<dbReference type="EMBL" id="APAT01000015">
    <property type="protein sequence ID" value="EMP55870.1"/>
    <property type="molecule type" value="Genomic_DNA"/>
</dbReference>
<keyword evidence="6 10" id="KW-0812">Transmembrane</keyword>
<evidence type="ECO:0000256" key="6">
    <source>
        <dbReference type="ARBA" id="ARBA00022692"/>
    </source>
</evidence>
<dbReference type="GO" id="GO:0005886">
    <property type="term" value="C:plasma membrane"/>
    <property type="evidence" value="ECO:0007669"/>
    <property type="project" value="UniProtKB-SubCell"/>
</dbReference>
<evidence type="ECO:0000256" key="9">
    <source>
        <dbReference type="ARBA" id="ARBA00023136"/>
    </source>
</evidence>
<evidence type="ECO:0000256" key="4">
    <source>
        <dbReference type="ARBA" id="ARBA00022475"/>
    </source>
</evidence>
<sequence>MAENTASDGAPAKKGKLKLIILITLVLILAIGLSVAGTLWFLGDGLPASDSEESAPAEETFVPSSYVDIEKPLVTTVQAEGRQRYAQVFVSLSATDPEALAAAELHMPLIRSQLVMVLSSSQFMELQTPEGRRGLAEKMLATVNQVLEQEGKPAIDGVLFRNFVVQ</sequence>
<keyword evidence="11" id="KW-0969">Cilium</keyword>
<evidence type="ECO:0000256" key="8">
    <source>
        <dbReference type="ARBA" id="ARBA00022989"/>
    </source>
</evidence>
<proteinExistence type="inferred from homology"/>
<comment type="subcellular location">
    <subcellularLocation>
        <location evidence="10">Cell inner membrane</location>
    </subcellularLocation>
    <subcellularLocation>
        <location evidence="2">Cell membrane</location>
        <topology evidence="2">Single-pass membrane protein</topology>
    </subcellularLocation>
</comment>
<dbReference type="PANTHER" id="PTHR35091">
    <property type="entry name" value="FLAGELLAR PROTEIN FLIL"/>
    <property type="match status" value="1"/>
</dbReference>
<keyword evidence="10" id="KW-0997">Cell inner membrane</keyword>
<keyword evidence="7 10" id="KW-0283">Flagellar rotation</keyword>
<evidence type="ECO:0000256" key="1">
    <source>
        <dbReference type="ARBA" id="ARBA00002254"/>
    </source>
</evidence>
<dbReference type="GO" id="GO:0006935">
    <property type="term" value="P:chemotaxis"/>
    <property type="evidence" value="ECO:0007669"/>
    <property type="project" value="UniProtKB-KW"/>
</dbReference>
<dbReference type="eggNOG" id="COG1580">
    <property type="taxonomic scope" value="Bacteria"/>
</dbReference>